<dbReference type="OrthoDB" id="9788640at2"/>
<keyword evidence="5" id="KW-1185">Reference proteome</keyword>
<dbReference type="InterPro" id="IPR043502">
    <property type="entry name" value="DNA/RNA_pol_sf"/>
</dbReference>
<keyword evidence="1" id="KW-0227">DNA damage</keyword>
<evidence type="ECO:0000259" key="3">
    <source>
        <dbReference type="Pfam" id="PF20114"/>
    </source>
</evidence>
<dbReference type="SUPFAM" id="SSF56672">
    <property type="entry name" value="DNA/RNA polymerases"/>
    <property type="match status" value="1"/>
</dbReference>
<dbReference type="AlphaFoldDB" id="A0A437P3X7"/>
<evidence type="ECO:0000256" key="1">
    <source>
        <dbReference type="ARBA" id="ARBA00022763"/>
    </source>
</evidence>
<evidence type="ECO:0000313" key="5">
    <source>
        <dbReference type="Proteomes" id="UP000286997"/>
    </source>
</evidence>
<reference evidence="4 5" key="1">
    <citation type="submission" date="2019-01" db="EMBL/GenBank/DDBJ databases">
        <authorList>
            <person name="Chen W.-M."/>
        </authorList>
    </citation>
    <scope>NUCLEOTIDE SEQUENCE [LARGE SCALE GENOMIC DNA]</scope>
    <source>
        <strain evidence="4 5">TER-1</strain>
    </source>
</reference>
<feature type="domain" description="DNA polymerase Y-family little finger" evidence="2">
    <location>
        <begin position="213"/>
        <end position="310"/>
    </location>
</feature>
<evidence type="ECO:0000313" key="4">
    <source>
        <dbReference type="EMBL" id="RVU16950.1"/>
    </source>
</evidence>
<organism evidence="4 5">
    <name type="scientific">Methylobacterium oryzihabitans</name>
    <dbReference type="NCBI Taxonomy" id="2499852"/>
    <lineage>
        <taxon>Bacteria</taxon>
        <taxon>Pseudomonadati</taxon>
        <taxon>Pseudomonadota</taxon>
        <taxon>Alphaproteobacteria</taxon>
        <taxon>Hyphomicrobiales</taxon>
        <taxon>Methylobacteriaceae</taxon>
        <taxon>Methylobacterium</taxon>
    </lineage>
</organism>
<dbReference type="Pfam" id="PF20114">
    <property type="entry name" value="DUF6504"/>
    <property type="match status" value="1"/>
</dbReference>
<name>A0A437P3X7_9HYPH</name>
<dbReference type="Pfam" id="PF11799">
    <property type="entry name" value="IMS_C"/>
    <property type="match status" value="1"/>
</dbReference>
<dbReference type="PANTHER" id="PTHR35369">
    <property type="entry name" value="BLR3025 PROTEIN-RELATED"/>
    <property type="match status" value="1"/>
</dbReference>
<sequence length="468" mass="50015">MAQDGPRRVLAAVDRAAWGLGLRPGMSAAEAQSRVAGLVVVEAAPEDDLAGLARLADWCLAYSPLVALDPPLGLWIESAGAAHLHGGEARLLADLCRRLRAGGLAARAAVADTPGAAWAVARLPRAGRIVAPGRQGAVLAELPLWVLRVEAGTVARLHQLGIERVGQLAAQPRAPFRLRFGEGALRRLDQALGHAPEPLAYRAPPETHAVRLAFPEPIGAPETLARVVARLSEALAQDLERRALGGRRFDLVFVRVDGAPQAVSVGTARPSRDPRHLAGLFAERLSLVDPGHGIDEARLAAVRVEPLDARQIAALADDTDPDGMALLVDRLALRLGPGRLFRAAPVESEWPERAVRRVAPLAPATGASWPAGLPRPGRLIDPPEPVVALAAVPDAPPGAFTWRGARRRVVAADGPERVFGEWWRSDAEASAFRDYYRVEDESGARYWLFRDAPAAEGGRWWLHGLGEA</sequence>
<dbReference type="InterPro" id="IPR050356">
    <property type="entry name" value="SulA_CellDiv_inhibitor"/>
</dbReference>
<comment type="caution">
    <text evidence="4">The sequence shown here is derived from an EMBL/GenBank/DDBJ whole genome shotgun (WGS) entry which is preliminary data.</text>
</comment>
<dbReference type="GO" id="GO:0003684">
    <property type="term" value="F:damaged DNA binding"/>
    <property type="evidence" value="ECO:0007669"/>
    <property type="project" value="InterPro"/>
</dbReference>
<accession>A0A437P3X7</accession>
<dbReference type="InterPro" id="IPR045443">
    <property type="entry name" value="DUF6504"/>
</dbReference>
<protein>
    <submittedName>
        <fullName evidence="4">DNA polymerase Y family protein</fullName>
    </submittedName>
</protein>
<dbReference type="GO" id="GO:0006281">
    <property type="term" value="P:DNA repair"/>
    <property type="evidence" value="ECO:0007669"/>
    <property type="project" value="InterPro"/>
</dbReference>
<dbReference type="PANTHER" id="PTHR35369:SF2">
    <property type="entry name" value="BLR3025 PROTEIN"/>
    <property type="match status" value="1"/>
</dbReference>
<dbReference type="EMBL" id="SACP01000014">
    <property type="protein sequence ID" value="RVU16950.1"/>
    <property type="molecule type" value="Genomic_DNA"/>
</dbReference>
<proteinExistence type="predicted"/>
<dbReference type="InterPro" id="IPR017961">
    <property type="entry name" value="DNA_pol_Y-fam_little_finger"/>
</dbReference>
<dbReference type="Proteomes" id="UP000286997">
    <property type="component" value="Unassembled WGS sequence"/>
</dbReference>
<gene>
    <name evidence="4" type="ORF">EOE48_15610</name>
</gene>
<feature type="domain" description="DUF6504" evidence="3">
    <location>
        <begin position="392"/>
        <end position="463"/>
    </location>
</feature>
<dbReference type="CDD" id="cd03468">
    <property type="entry name" value="PolY_like"/>
    <property type="match status" value="1"/>
</dbReference>
<evidence type="ECO:0000259" key="2">
    <source>
        <dbReference type="Pfam" id="PF11799"/>
    </source>
</evidence>